<gene>
    <name evidence="7" type="primary">LOC115534493</name>
</gene>
<keyword evidence="8" id="KW-1185">Reference proteome</keyword>
<evidence type="ECO:0000313" key="8">
    <source>
        <dbReference type="Proteomes" id="UP000694546"/>
    </source>
</evidence>
<dbReference type="GO" id="GO:0005634">
    <property type="term" value="C:nucleus"/>
    <property type="evidence" value="ECO:0007669"/>
    <property type="project" value="UniProtKB-SubCell"/>
</dbReference>
<feature type="region of interest" description="Disordered" evidence="6">
    <location>
        <begin position="60"/>
        <end position="288"/>
    </location>
</feature>
<feature type="compositionally biased region" description="Polar residues" evidence="6">
    <location>
        <begin position="85"/>
        <end position="95"/>
    </location>
</feature>
<feature type="compositionally biased region" description="Polar residues" evidence="6">
    <location>
        <begin position="161"/>
        <end position="171"/>
    </location>
</feature>
<dbReference type="GeneTree" id="ENSGT00530000063881"/>
<dbReference type="Ensembl" id="ENSGMOT00000034046.1">
    <property type="protein sequence ID" value="ENSGMOP00000046771.1"/>
    <property type="gene ID" value="ENSGMOG00000022931.1"/>
</dbReference>
<dbReference type="GeneID" id="115534493"/>
<dbReference type="OMA" id="HKPPRNC"/>
<organism evidence="7 8">
    <name type="scientific">Gadus morhua</name>
    <name type="common">Atlantic cod</name>
    <dbReference type="NCBI Taxonomy" id="8049"/>
    <lineage>
        <taxon>Eukaryota</taxon>
        <taxon>Metazoa</taxon>
        <taxon>Chordata</taxon>
        <taxon>Craniata</taxon>
        <taxon>Vertebrata</taxon>
        <taxon>Euteleostomi</taxon>
        <taxon>Actinopterygii</taxon>
        <taxon>Neopterygii</taxon>
        <taxon>Teleostei</taxon>
        <taxon>Neoteleostei</taxon>
        <taxon>Acanthomorphata</taxon>
        <taxon>Zeiogadaria</taxon>
        <taxon>Gadariae</taxon>
        <taxon>Gadiformes</taxon>
        <taxon>Gadoidei</taxon>
        <taxon>Gadidae</taxon>
        <taxon>Gadus</taxon>
    </lineage>
</organism>
<dbReference type="InterPro" id="IPR026780">
    <property type="entry name" value="PNRC1/2"/>
</dbReference>
<reference evidence="7" key="2">
    <citation type="submission" date="2025-09" db="UniProtKB">
        <authorList>
            <consortium name="Ensembl"/>
        </authorList>
    </citation>
    <scope>IDENTIFICATION</scope>
</reference>
<dbReference type="OrthoDB" id="8959733at2759"/>
<evidence type="ECO:0000256" key="6">
    <source>
        <dbReference type="SAM" id="MobiDB-lite"/>
    </source>
</evidence>
<dbReference type="AlphaFoldDB" id="A0A8C5BGF2"/>
<feature type="compositionally biased region" description="Basic and acidic residues" evidence="6">
    <location>
        <begin position="223"/>
        <end position="234"/>
    </location>
</feature>
<evidence type="ECO:0000256" key="2">
    <source>
        <dbReference type="ARBA" id="ARBA00023015"/>
    </source>
</evidence>
<reference evidence="7" key="1">
    <citation type="submission" date="2025-08" db="UniProtKB">
        <authorList>
            <consortium name="Ensembl"/>
        </authorList>
    </citation>
    <scope>IDENTIFICATION</scope>
</reference>
<name>A0A8C5BGF2_GADMO</name>
<evidence type="ECO:0000256" key="4">
    <source>
        <dbReference type="ARBA" id="ARBA00023163"/>
    </source>
</evidence>
<evidence type="ECO:0000256" key="1">
    <source>
        <dbReference type="ARBA" id="ARBA00004123"/>
    </source>
</evidence>
<dbReference type="KEGG" id="gmh:115534493"/>
<dbReference type="RefSeq" id="XP_030201362.1">
    <property type="nucleotide sequence ID" value="XM_030345502.1"/>
</dbReference>
<dbReference type="PANTHER" id="PTHR15405">
    <property type="entry name" value="PROLINE-RICH NUCLEAR RECEPTOR COACTIVATOR"/>
    <property type="match status" value="1"/>
</dbReference>
<sequence length="288" mass="31381">MLDETLCHSDRNDIGNVENNKPVSMVSKSEGNLNKTRHVLLKKGGKRLRSTSTTTAAAVSLRPPQASHHHIQKHQGTNPARVADHNNNNVTTSPGIRSAVQPKHGHPHGVSTVLTLHPLKPGPKKELLKSKGRKPEGTAPQPGSQVGHTHSRPQDHRGRTKQSSAPGLSQPSRRKDPSKQQQQQLSPPPLQPPQHLRQAERKKRPLGSAENITLAKPPLPRPLPHEEDLKDGEKVYAGAKFSEPPSPSVLPKPPSHWVGPASAPQRGDQSREQMSVHLKSLLKVQGQS</sequence>
<keyword evidence="2" id="KW-0805">Transcription regulation</keyword>
<dbReference type="Pfam" id="PF15365">
    <property type="entry name" value="PNRC"/>
    <property type="match status" value="1"/>
</dbReference>
<dbReference type="GO" id="GO:0016071">
    <property type="term" value="P:mRNA metabolic process"/>
    <property type="evidence" value="ECO:0007669"/>
    <property type="project" value="UniProtKB-ARBA"/>
</dbReference>
<feature type="compositionally biased region" description="Basic and acidic residues" evidence="6">
    <location>
        <begin position="123"/>
        <end position="136"/>
    </location>
</feature>
<evidence type="ECO:0000256" key="3">
    <source>
        <dbReference type="ARBA" id="ARBA00023159"/>
    </source>
</evidence>
<comment type="subcellular location">
    <subcellularLocation>
        <location evidence="1">Nucleus</location>
    </subcellularLocation>
</comment>
<dbReference type="Proteomes" id="UP000694546">
    <property type="component" value="Chromosome 21"/>
</dbReference>
<accession>A0A8C5BGF2</accession>
<feature type="compositionally biased region" description="Basic and acidic residues" evidence="6">
    <location>
        <begin position="1"/>
        <end position="13"/>
    </location>
</feature>
<keyword evidence="5" id="KW-0539">Nucleus</keyword>
<dbReference type="InterPro" id="IPR028322">
    <property type="entry name" value="PNRC-like_rgn"/>
</dbReference>
<protein>
    <submittedName>
        <fullName evidence="7">Proline-rich nuclear receptor coactivator 1-like</fullName>
    </submittedName>
</protein>
<keyword evidence="3" id="KW-0010">Activator</keyword>
<evidence type="ECO:0000313" key="7">
    <source>
        <dbReference type="Ensembl" id="ENSGMOP00000046771.1"/>
    </source>
</evidence>
<evidence type="ECO:0000256" key="5">
    <source>
        <dbReference type="ARBA" id="ARBA00023242"/>
    </source>
</evidence>
<proteinExistence type="predicted"/>
<feature type="region of interest" description="Disordered" evidence="6">
    <location>
        <begin position="1"/>
        <end position="22"/>
    </location>
</feature>
<keyword evidence="4" id="KW-0804">Transcription</keyword>
<feature type="compositionally biased region" description="Pro residues" evidence="6">
    <location>
        <begin position="244"/>
        <end position="254"/>
    </location>
</feature>